<comment type="function">
    <text evidence="5">Bifunctional serine/threonine kinase and phosphorylase involved in the regulation of the phosphoenolpyruvate synthase (PEPS) by catalyzing its phosphorylation/dephosphorylation.</text>
</comment>
<dbReference type="GO" id="GO:0016776">
    <property type="term" value="F:phosphotransferase activity, phosphate group as acceptor"/>
    <property type="evidence" value="ECO:0007669"/>
    <property type="project" value="UniProtKB-UniRule"/>
</dbReference>
<dbReference type="GO" id="GO:0005524">
    <property type="term" value="F:ATP binding"/>
    <property type="evidence" value="ECO:0007669"/>
    <property type="project" value="InterPro"/>
</dbReference>
<dbReference type="PANTHER" id="PTHR31756">
    <property type="entry name" value="PYRUVATE, PHOSPHATE DIKINASE REGULATORY PROTEIN 1, CHLOROPLASTIC"/>
    <property type="match status" value="1"/>
</dbReference>
<dbReference type="EMBL" id="JALJXV010000008">
    <property type="protein sequence ID" value="MCP1676233.1"/>
    <property type="molecule type" value="Genomic_DNA"/>
</dbReference>
<dbReference type="Pfam" id="PF03618">
    <property type="entry name" value="Kinase-PPPase"/>
    <property type="match status" value="1"/>
</dbReference>
<comment type="caution">
    <text evidence="6">The sequence shown here is derived from an EMBL/GenBank/DDBJ whole genome shotgun (WGS) entry which is preliminary data.</text>
</comment>
<keyword evidence="3 5" id="KW-0547">Nucleotide-binding</keyword>
<dbReference type="PANTHER" id="PTHR31756:SF3">
    <property type="entry name" value="PYRUVATE, PHOSPHATE DIKINASE REGULATORY PROTEIN 1, CHLOROPLASTIC"/>
    <property type="match status" value="1"/>
</dbReference>
<keyword evidence="2 5" id="KW-0808">Transferase</keyword>
<dbReference type="GO" id="GO:0004674">
    <property type="term" value="F:protein serine/threonine kinase activity"/>
    <property type="evidence" value="ECO:0007669"/>
    <property type="project" value="UniProtKB-UniRule"/>
</dbReference>
<keyword evidence="1 5" id="KW-0723">Serine/threonine-protein kinase</keyword>
<proteinExistence type="inferred from homology"/>
<dbReference type="InterPro" id="IPR005177">
    <property type="entry name" value="Kinase-pyrophosphorylase"/>
</dbReference>
<keyword evidence="4 5" id="KW-0418">Kinase</keyword>
<dbReference type="AlphaFoldDB" id="A0AAE3KDF8"/>
<dbReference type="InterPro" id="IPR026530">
    <property type="entry name" value="PSRP"/>
</dbReference>
<protein>
    <recommendedName>
        <fullName evidence="5">Putative phosphoenolpyruvate synthase regulatory protein</fullName>
        <shortName evidence="5">PEP synthase regulatory protein</shortName>
        <shortName evidence="5">PSRP</shortName>
        <ecNumber evidence="5">2.7.11.33</ecNumber>
        <ecNumber evidence="5">2.7.4.28</ecNumber>
    </recommendedName>
    <alternativeName>
        <fullName evidence="5">Pyruvate, water dikinase regulatory protein</fullName>
    </alternativeName>
</protein>
<evidence type="ECO:0000256" key="5">
    <source>
        <dbReference type="HAMAP-Rule" id="MF_01062"/>
    </source>
</evidence>
<comment type="catalytic activity">
    <reaction evidence="5">
        <text>[pyruvate, water dikinase]-phosphate + phosphate + H(+) = [pyruvate, water dikinase] + diphosphate</text>
        <dbReference type="Rhea" id="RHEA:48580"/>
        <dbReference type="Rhea" id="RHEA-COMP:11425"/>
        <dbReference type="Rhea" id="RHEA-COMP:11426"/>
        <dbReference type="ChEBI" id="CHEBI:15378"/>
        <dbReference type="ChEBI" id="CHEBI:33019"/>
        <dbReference type="ChEBI" id="CHEBI:43176"/>
        <dbReference type="ChEBI" id="CHEBI:43474"/>
        <dbReference type="ChEBI" id="CHEBI:68546"/>
        <dbReference type="EC" id="2.7.4.28"/>
    </reaction>
</comment>
<dbReference type="Proteomes" id="UP001205843">
    <property type="component" value="Unassembled WGS sequence"/>
</dbReference>
<accession>A0AAE3KDF8</accession>
<comment type="catalytic activity">
    <reaction evidence="5">
        <text>[pyruvate, water dikinase] + ADP = [pyruvate, water dikinase]-phosphate + AMP + H(+)</text>
        <dbReference type="Rhea" id="RHEA:46020"/>
        <dbReference type="Rhea" id="RHEA-COMP:11425"/>
        <dbReference type="Rhea" id="RHEA-COMP:11426"/>
        <dbReference type="ChEBI" id="CHEBI:15378"/>
        <dbReference type="ChEBI" id="CHEBI:43176"/>
        <dbReference type="ChEBI" id="CHEBI:68546"/>
        <dbReference type="ChEBI" id="CHEBI:456215"/>
        <dbReference type="ChEBI" id="CHEBI:456216"/>
        <dbReference type="EC" id="2.7.11.33"/>
    </reaction>
</comment>
<dbReference type="RefSeq" id="WP_253481508.1">
    <property type="nucleotide sequence ID" value="NZ_JALJXV010000008.1"/>
</dbReference>
<reference evidence="6" key="1">
    <citation type="submission" date="2022-03" db="EMBL/GenBank/DDBJ databases">
        <title>Genomic Encyclopedia of Type Strains, Phase III (KMG-III): the genomes of soil and plant-associated and newly described type strains.</title>
        <authorList>
            <person name="Whitman W."/>
        </authorList>
    </citation>
    <scope>NUCLEOTIDE SEQUENCE</scope>
    <source>
        <strain evidence="6">ANL 6-2</strain>
    </source>
</reference>
<evidence type="ECO:0000256" key="2">
    <source>
        <dbReference type="ARBA" id="ARBA00022679"/>
    </source>
</evidence>
<evidence type="ECO:0000313" key="6">
    <source>
        <dbReference type="EMBL" id="MCP1676233.1"/>
    </source>
</evidence>
<evidence type="ECO:0000256" key="3">
    <source>
        <dbReference type="ARBA" id="ARBA00022741"/>
    </source>
</evidence>
<sequence length="276" mass="31090">MNSETRKRTVFYISDRTGITAETLGQSLMTQFDIDFEQVTLPFVDSVERAEKVVEQINRLAVSGAPRPIVFSTVVQDDVREYLRKSSAAFFDFFDAFIAPLESELAVKSSHAIGQAHGVGNRQNYDVRIDAINYALSHDDGATTRHYDRADIIIIGVSRTGKTPVSLYLALQYGIFAANYPLTEDDIMESGLPRLLQPFRQKLYGLSIAADRLRAIRNERRPNSRYASIQQCQLEVLRAEGLFGQNKIPFLNSTSKSIEEIASTIIHAFGLRRRVH</sequence>
<evidence type="ECO:0000256" key="4">
    <source>
        <dbReference type="ARBA" id="ARBA00022777"/>
    </source>
</evidence>
<gene>
    <name evidence="6" type="ORF">J2T57_003392</name>
</gene>
<dbReference type="GO" id="GO:0043531">
    <property type="term" value="F:ADP binding"/>
    <property type="evidence" value="ECO:0007669"/>
    <property type="project" value="UniProtKB-UniRule"/>
</dbReference>
<evidence type="ECO:0000256" key="1">
    <source>
        <dbReference type="ARBA" id="ARBA00022527"/>
    </source>
</evidence>
<dbReference type="NCBIfam" id="NF003742">
    <property type="entry name" value="PRK05339.1"/>
    <property type="match status" value="1"/>
</dbReference>
<dbReference type="EC" id="2.7.4.28" evidence="5"/>
<dbReference type="EC" id="2.7.11.33" evidence="5"/>
<keyword evidence="7" id="KW-1185">Reference proteome</keyword>
<organism evidence="6 7">
    <name type="scientific">Natronocella acetinitrilica</name>
    <dbReference type="NCBI Taxonomy" id="414046"/>
    <lineage>
        <taxon>Bacteria</taxon>
        <taxon>Pseudomonadati</taxon>
        <taxon>Pseudomonadota</taxon>
        <taxon>Gammaproteobacteria</taxon>
        <taxon>Chromatiales</taxon>
        <taxon>Ectothiorhodospiraceae</taxon>
        <taxon>Natronocella</taxon>
    </lineage>
</organism>
<feature type="binding site" evidence="5">
    <location>
        <begin position="156"/>
        <end position="163"/>
    </location>
    <ligand>
        <name>ADP</name>
        <dbReference type="ChEBI" id="CHEBI:456216"/>
    </ligand>
</feature>
<evidence type="ECO:0000313" key="7">
    <source>
        <dbReference type="Proteomes" id="UP001205843"/>
    </source>
</evidence>
<comment type="similarity">
    <text evidence="5">Belongs to the pyruvate, phosphate/water dikinase regulatory protein family. PSRP subfamily.</text>
</comment>
<dbReference type="HAMAP" id="MF_01062">
    <property type="entry name" value="PSRP"/>
    <property type="match status" value="1"/>
</dbReference>
<name>A0AAE3KDF8_9GAMM</name>